<evidence type="ECO:0000259" key="7">
    <source>
        <dbReference type="SMART" id="SM00849"/>
    </source>
</evidence>
<sequence>MLRIPELNITVEQLIIGYCKSVLSPWIQMPWGCFQASGSVSYVCTEAQDGVDVLVDLGSPYNREEVKNAIWKKLEANLKNGWAEKRLYVVLSHCHIDHIGNLDLVDDLKEFRGFKAVQIICGQDLKDELKITDRIRIIQTPGHTDHDISVIIDVGKDRNIAIVGDLYDCQEDREDKEIWEASSSNPMLQARTREWMEKEAQVGFIIPGHGPGFYISGEAKAVEHIYPEIPPISTCYPISSVPFSSTPKNEPEALRLNAGTDEDQFEVLINCGREVKAMTDEEREKVNMVIVHGHYSNAYGLGLFPHAQIVLGRDLAAPGGVYTGDHIQEDKFHISSTLELAFEGGEMTIHSREGGSTTRAKICGSRE</sequence>
<dbReference type="SUPFAM" id="SSF56281">
    <property type="entry name" value="Metallo-hydrolase/oxidoreductase"/>
    <property type="match status" value="1"/>
</dbReference>
<comment type="catalytic activity">
    <reaction evidence="5">
        <text>a ribonucleotidyl-ribonucleotide-RNA + H2O = a 3'-end ribonucleotide-RNA + a 5'-end 5'-phospho-ribonucleoside-RNA + H(+)</text>
        <dbReference type="Rhea" id="RHEA:68096"/>
        <dbReference type="Rhea" id="RHEA-COMP:15179"/>
        <dbReference type="Rhea" id="RHEA-COMP:17355"/>
        <dbReference type="Rhea" id="RHEA-COMP:17428"/>
        <dbReference type="ChEBI" id="CHEBI:15377"/>
        <dbReference type="ChEBI" id="CHEBI:15378"/>
        <dbReference type="ChEBI" id="CHEBI:74896"/>
        <dbReference type="ChEBI" id="CHEBI:138282"/>
        <dbReference type="ChEBI" id="CHEBI:173118"/>
    </reaction>
    <physiologicalReaction direction="left-to-right" evidence="5">
        <dbReference type="Rhea" id="RHEA:68097"/>
    </physiologicalReaction>
</comment>
<evidence type="ECO:0000313" key="8">
    <source>
        <dbReference type="EMBL" id="TKR96600.1"/>
    </source>
</evidence>
<evidence type="ECO:0000256" key="5">
    <source>
        <dbReference type="ARBA" id="ARBA00044690"/>
    </source>
</evidence>
<dbReference type="InterPro" id="IPR036866">
    <property type="entry name" value="RibonucZ/Hydroxyglut_hydro"/>
</dbReference>
<comment type="caution">
    <text evidence="8">The sequence shown here is derived from an EMBL/GenBank/DDBJ whole genome shotgun (WGS) entry which is preliminary data.</text>
</comment>
<comment type="subunit">
    <text evidence="2">Homodimer.</text>
</comment>
<dbReference type="InterPro" id="IPR039344">
    <property type="entry name" value="MBLAC1"/>
</dbReference>
<dbReference type="EMBL" id="AZBU02000002">
    <property type="protein sequence ID" value="TKR96600.1"/>
    <property type="molecule type" value="Genomic_DNA"/>
</dbReference>
<dbReference type="SMART" id="SM00849">
    <property type="entry name" value="Lactamase_B"/>
    <property type="match status" value="1"/>
</dbReference>
<name>A0A4U5PJ36_STECR</name>
<dbReference type="PANTHER" id="PTHR23200">
    <property type="entry name" value="METALLO-BETA-LACTAMASE DOMAIN-CONTAINING PROTEIN 1"/>
    <property type="match status" value="1"/>
</dbReference>
<evidence type="ECO:0000256" key="1">
    <source>
        <dbReference type="ARBA" id="ARBA00004514"/>
    </source>
</evidence>
<evidence type="ECO:0000256" key="2">
    <source>
        <dbReference type="ARBA" id="ARBA00011738"/>
    </source>
</evidence>
<keyword evidence="9" id="KW-1185">Reference proteome</keyword>
<dbReference type="Gene3D" id="3.60.15.10">
    <property type="entry name" value="Ribonuclease Z/Hydroxyacylglutathione hydrolase-like"/>
    <property type="match status" value="1"/>
</dbReference>
<evidence type="ECO:0000313" key="9">
    <source>
        <dbReference type="Proteomes" id="UP000298663"/>
    </source>
</evidence>
<comment type="function">
    <text evidence="6">Endoribonuclease that catalyzes the hydrolysis of histone-coding pre-mRNA 3'-end. Involved in histone pre-mRNA processing during the S-phase of the cell cycle, which is required for entering/progressing through S-phase. Cleaves histone pre-mRNA at a major and a minor cleavage site after the 5'-ACCCA-3' and the 5'-ACCCACA-3' sequence, respectively, and located downstream of the stem-loop. May require the presence of the HDE element located at the histone pre-RNA 3'-end to avoid non-specific cleavage.</text>
</comment>
<dbReference type="AlphaFoldDB" id="A0A4U5PJ36"/>
<evidence type="ECO:0000256" key="3">
    <source>
        <dbReference type="ARBA" id="ARBA00014856"/>
    </source>
</evidence>
<dbReference type="Proteomes" id="UP000298663">
    <property type="component" value="Unassembled WGS sequence"/>
</dbReference>
<evidence type="ECO:0000256" key="6">
    <source>
        <dbReference type="ARBA" id="ARBA00045869"/>
    </source>
</evidence>
<feature type="domain" description="Metallo-beta-lactamase" evidence="7">
    <location>
        <begin position="37"/>
        <end position="209"/>
    </location>
</feature>
<organism evidence="8 9">
    <name type="scientific">Steinernema carpocapsae</name>
    <name type="common">Entomopathogenic nematode</name>
    <dbReference type="NCBI Taxonomy" id="34508"/>
    <lineage>
        <taxon>Eukaryota</taxon>
        <taxon>Metazoa</taxon>
        <taxon>Ecdysozoa</taxon>
        <taxon>Nematoda</taxon>
        <taxon>Chromadorea</taxon>
        <taxon>Rhabditida</taxon>
        <taxon>Tylenchina</taxon>
        <taxon>Panagrolaimomorpha</taxon>
        <taxon>Strongyloidoidea</taxon>
        <taxon>Steinernematidae</taxon>
        <taxon>Steinernema</taxon>
    </lineage>
</organism>
<dbReference type="OrthoDB" id="10250730at2759"/>
<dbReference type="InterPro" id="IPR001279">
    <property type="entry name" value="Metallo-B-lactamas"/>
</dbReference>
<proteinExistence type="predicted"/>
<accession>A0A4U5PJ36</accession>
<protein>
    <recommendedName>
        <fullName evidence="3">Metallo-beta-lactamase domain-containing protein 1</fullName>
    </recommendedName>
    <alternativeName>
        <fullName evidence="4">Endoribonuclease MBLAC1</fullName>
    </alternativeName>
</protein>
<dbReference type="PANTHER" id="PTHR23200:SF48">
    <property type="entry name" value="METALLO-BETA-LACTAMASE DOMAIN-CONTAINING PROTEIN 1"/>
    <property type="match status" value="1"/>
</dbReference>
<dbReference type="STRING" id="34508.A0A4U5PJ36"/>
<gene>
    <name evidence="8" type="ORF">L596_010599</name>
</gene>
<reference evidence="8 9" key="2">
    <citation type="journal article" date="2019" name="G3 (Bethesda)">
        <title>Hybrid Assembly of the Genome of the Entomopathogenic Nematode Steinernema carpocapsae Identifies the X-Chromosome.</title>
        <authorList>
            <person name="Serra L."/>
            <person name="Macchietto M."/>
            <person name="Macias-Munoz A."/>
            <person name="McGill C.J."/>
            <person name="Rodriguez I.M."/>
            <person name="Rodriguez B."/>
            <person name="Murad R."/>
            <person name="Mortazavi A."/>
        </authorList>
    </citation>
    <scope>NUCLEOTIDE SEQUENCE [LARGE SCALE GENOMIC DNA]</scope>
    <source>
        <strain evidence="8 9">ALL</strain>
    </source>
</reference>
<reference evidence="8 9" key="1">
    <citation type="journal article" date="2015" name="Genome Biol.">
        <title>Comparative genomics of Steinernema reveals deeply conserved gene regulatory networks.</title>
        <authorList>
            <person name="Dillman A.R."/>
            <person name="Macchietto M."/>
            <person name="Porter C.F."/>
            <person name="Rogers A."/>
            <person name="Williams B."/>
            <person name="Antoshechkin I."/>
            <person name="Lee M.M."/>
            <person name="Goodwin Z."/>
            <person name="Lu X."/>
            <person name="Lewis E.E."/>
            <person name="Goodrich-Blair H."/>
            <person name="Stock S.P."/>
            <person name="Adams B.J."/>
            <person name="Sternberg P.W."/>
            <person name="Mortazavi A."/>
        </authorList>
    </citation>
    <scope>NUCLEOTIDE SEQUENCE [LARGE SCALE GENOMIC DNA]</scope>
    <source>
        <strain evidence="8 9">ALL</strain>
    </source>
</reference>
<evidence type="ECO:0000256" key="4">
    <source>
        <dbReference type="ARBA" id="ARBA00032988"/>
    </source>
</evidence>
<dbReference type="GO" id="GO:0005829">
    <property type="term" value="C:cytosol"/>
    <property type="evidence" value="ECO:0007669"/>
    <property type="project" value="UniProtKB-SubCell"/>
</dbReference>
<comment type="subcellular location">
    <subcellularLocation>
        <location evidence="1">Cytoplasm</location>
        <location evidence="1">Cytosol</location>
    </subcellularLocation>
</comment>